<dbReference type="CDD" id="cd14837">
    <property type="entry name" value="AP3_Mu_N"/>
    <property type="match status" value="1"/>
</dbReference>
<protein>
    <submittedName>
        <fullName evidence="9">Uncharacterized protein</fullName>
    </submittedName>
</protein>
<feature type="region of interest" description="Disordered" evidence="6">
    <location>
        <begin position="1"/>
        <end position="40"/>
    </location>
</feature>
<reference evidence="9" key="1">
    <citation type="submission" date="2023-07" db="EMBL/GenBank/DDBJ databases">
        <authorList>
            <person name="Stuckert A."/>
        </authorList>
    </citation>
    <scope>NUCLEOTIDE SEQUENCE</scope>
</reference>
<evidence type="ECO:0000256" key="3">
    <source>
        <dbReference type="ARBA" id="ARBA00022448"/>
    </source>
</evidence>
<accession>A0ABN9MFR2</accession>
<dbReference type="EMBL" id="CAUEEQ010067647">
    <property type="protein sequence ID" value="CAJ0965469.1"/>
    <property type="molecule type" value="Genomic_DNA"/>
</dbReference>
<comment type="caution">
    <text evidence="9">The sequence shown here is derived from an EMBL/GenBank/DDBJ whole genome shotgun (WGS) entry which is preliminary data.</text>
</comment>
<sequence length="442" mass="48482">MMSSDLSTLSLRKREEKEADMADKNSGILDSRAVTSGPESKKNNHYILTFGCLSSALCFSALAVSTAAGKQSGDVTALLSGCPALTARPEKHSAEDRQPKFSIGAGENPQKRSDMLRNHGNQGKHRVTKRGPALSYPMFTLVTGDLGIVGRWRAVCVTALQRPNSDAAAIRIVVGIAAASLNVKVTLHNAVDKPRKAEAASYSGKTSRFGRKMIHSLFLINGSGDIFLEKHWKSIVSRSVCDYFFEAQEKAADTENVPPVIPTPHHYLISIYKDKIFFVAVIQSEVTPLFVIEFLHRVADTFQDYFGECSETCLKDNVVIVYELLEEMLDNGFPLATESNILKELIKPPTILRSVVNSLTGSSNMGETLPTGQLSNIPWRRAGVKYTNNEAYFDVIEEVDAIIDKSGSTVFAEIQGVVDACVKTDWDARSHAILHGKNILRC</sequence>
<comment type="similarity">
    <text evidence="2">Belongs to the adaptor complexes medium subunit family.</text>
</comment>
<dbReference type="Pfam" id="PF01217">
    <property type="entry name" value="Clat_adaptor_s"/>
    <property type="match status" value="1"/>
</dbReference>
<dbReference type="PROSITE" id="PS00990">
    <property type="entry name" value="CLAT_ADAPTOR_M_1"/>
    <property type="match status" value="1"/>
</dbReference>
<proteinExistence type="inferred from homology"/>
<evidence type="ECO:0000259" key="7">
    <source>
        <dbReference type="Pfam" id="PF00928"/>
    </source>
</evidence>
<organism evidence="9 10">
    <name type="scientific">Ranitomeya imitator</name>
    <name type="common">mimic poison frog</name>
    <dbReference type="NCBI Taxonomy" id="111125"/>
    <lineage>
        <taxon>Eukaryota</taxon>
        <taxon>Metazoa</taxon>
        <taxon>Chordata</taxon>
        <taxon>Craniata</taxon>
        <taxon>Vertebrata</taxon>
        <taxon>Euteleostomi</taxon>
        <taxon>Amphibia</taxon>
        <taxon>Batrachia</taxon>
        <taxon>Anura</taxon>
        <taxon>Neobatrachia</taxon>
        <taxon>Hyloidea</taxon>
        <taxon>Dendrobatidae</taxon>
        <taxon>Dendrobatinae</taxon>
        <taxon>Ranitomeya</taxon>
    </lineage>
</organism>
<dbReference type="Gene3D" id="3.30.450.60">
    <property type="match status" value="1"/>
</dbReference>
<dbReference type="InterPro" id="IPR050431">
    <property type="entry name" value="Adaptor_comp_med_subunit"/>
</dbReference>
<dbReference type="InterPro" id="IPR011012">
    <property type="entry name" value="Longin-like_dom_sf"/>
</dbReference>
<keyword evidence="4" id="KW-0653">Protein transport</keyword>
<evidence type="ECO:0000256" key="4">
    <source>
        <dbReference type="ARBA" id="ARBA00022927"/>
    </source>
</evidence>
<dbReference type="Proteomes" id="UP001176940">
    <property type="component" value="Unassembled WGS sequence"/>
</dbReference>
<dbReference type="PRINTS" id="PR00314">
    <property type="entry name" value="CLATHRINADPT"/>
</dbReference>
<evidence type="ECO:0000256" key="5">
    <source>
        <dbReference type="ARBA" id="ARBA00023136"/>
    </source>
</evidence>
<evidence type="ECO:0000259" key="8">
    <source>
        <dbReference type="Pfam" id="PF01217"/>
    </source>
</evidence>
<evidence type="ECO:0000313" key="9">
    <source>
        <dbReference type="EMBL" id="CAJ0965469.1"/>
    </source>
</evidence>
<comment type="subcellular location">
    <subcellularLocation>
        <location evidence="1">Endomembrane system</location>
        <topology evidence="1">Peripheral membrane protein</topology>
    </subcellularLocation>
</comment>
<gene>
    <name evidence="9" type="ORF">RIMI_LOCUS20322986</name>
</gene>
<name>A0ABN9MFR2_9NEOB</name>
<dbReference type="InterPro" id="IPR018240">
    <property type="entry name" value="Clathrin_mu_CS"/>
</dbReference>
<feature type="domain" description="MHD" evidence="7">
    <location>
        <begin position="377"/>
        <end position="424"/>
    </location>
</feature>
<feature type="domain" description="AP complex mu/sigma subunit" evidence="8">
    <location>
        <begin position="213"/>
        <end position="339"/>
    </location>
</feature>
<dbReference type="InterPro" id="IPR001392">
    <property type="entry name" value="Clathrin_mu"/>
</dbReference>
<dbReference type="Pfam" id="PF00928">
    <property type="entry name" value="Adap_comp_sub"/>
    <property type="match status" value="1"/>
</dbReference>
<dbReference type="InterPro" id="IPR036168">
    <property type="entry name" value="AP2_Mu_C_sf"/>
</dbReference>
<evidence type="ECO:0000313" key="10">
    <source>
        <dbReference type="Proteomes" id="UP001176940"/>
    </source>
</evidence>
<evidence type="ECO:0000256" key="2">
    <source>
        <dbReference type="ARBA" id="ARBA00005324"/>
    </source>
</evidence>
<keyword evidence="10" id="KW-1185">Reference proteome</keyword>
<evidence type="ECO:0000256" key="1">
    <source>
        <dbReference type="ARBA" id="ARBA00004184"/>
    </source>
</evidence>
<dbReference type="Gene3D" id="2.60.40.1170">
    <property type="entry name" value="Mu homology domain, subdomain B"/>
    <property type="match status" value="1"/>
</dbReference>
<feature type="region of interest" description="Disordered" evidence="6">
    <location>
        <begin position="89"/>
        <end position="129"/>
    </location>
</feature>
<dbReference type="SUPFAM" id="SSF49447">
    <property type="entry name" value="Second domain of Mu2 adaptin subunit (ap50) of ap2 adaptor"/>
    <property type="match status" value="1"/>
</dbReference>
<evidence type="ECO:0000256" key="6">
    <source>
        <dbReference type="SAM" id="MobiDB-lite"/>
    </source>
</evidence>
<dbReference type="InterPro" id="IPR022775">
    <property type="entry name" value="AP_mu_sigma_su"/>
</dbReference>
<keyword evidence="5" id="KW-0472">Membrane</keyword>
<feature type="compositionally biased region" description="Basic and acidic residues" evidence="6">
    <location>
        <begin position="89"/>
        <end position="99"/>
    </location>
</feature>
<dbReference type="InterPro" id="IPR028565">
    <property type="entry name" value="MHD"/>
</dbReference>
<dbReference type="SUPFAM" id="SSF64356">
    <property type="entry name" value="SNARE-like"/>
    <property type="match status" value="1"/>
</dbReference>
<keyword evidence="3" id="KW-0813">Transport</keyword>
<dbReference type="PANTHER" id="PTHR10529">
    <property type="entry name" value="AP COMPLEX SUBUNIT MU"/>
    <property type="match status" value="1"/>
</dbReference>
<feature type="compositionally biased region" description="Polar residues" evidence="6">
    <location>
        <begin position="1"/>
        <end position="10"/>
    </location>
</feature>
<feature type="compositionally biased region" description="Basic and acidic residues" evidence="6">
    <location>
        <begin position="12"/>
        <end position="23"/>
    </location>
</feature>